<dbReference type="GO" id="GO:0000176">
    <property type="term" value="C:nuclear exosome (RNase complex)"/>
    <property type="evidence" value="ECO:0007669"/>
    <property type="project" value="TreeGrafter"/>
</dbReference>
<dbReference type="GeneID" id="94197487"/>
<proteinExistence type="inferred from homology"/>
<dbReference type="EMBL" id="BPLF01000006">
    <property type="protein sequence ID" value="GIX66006.1"/>
    <property type="molecule type" value="Genomic_DNA"/>
</dbReference>
<dbReference type="InterPro" id="IPR020568">
    <property type="entry name" value="Ribosomal_Su5_D2-typ_SF"/>
</dbReference>
<organism evidence="3 4">
    <name type="scientific">Babesia caballi</name>
    <dbReference type="NCBI Taxonomy" id="5871"/>
    <lineage>
        <taxon>Eukaryota</taxon>
        <taxon>Sar</taxon>
        <taxon>Alveolata</taxon>
        <taxon>Apicomplexa</taxon>
        <taxon>Aconoidasida</taxon>
        <taxon>Piroplasmida</taxon>
        <taxon>Babesiidae</taxon>
        <taxon>Babesia</taxon>
    </lineage>
</organism>
<dbReference type="PANTHER" id="PTHR11953:SF0">
    <property type="entry name" value="EXOSOME COMPLEX COMPONENT RRP41"/>
    <property type="match status" value="1"/>
</dbReference>
<sequence>MSKIEYISLEGLRVDGRRPGEVRNIEILCGRECGVDVINYDGIAQVTHGLTKAQAYVNGPTDVGRNKQRPTADAANAGVEIQCEVVMPSEKRATGNKMNHQTSNIAQAVITTFERIIVAHLYKNSTIHIFVNVLEADGGVKATVINAVLVALVDAGIAMRDLIVASTAAMLNSQLLIGNENLREVHGGRDDERAACVRAAGLQVDRGGLRGQVAPQPARLCGIHSLHAPHPGVLLPVDRPQGAALPEEALRSIAVGRRCVGQQRRQACRLALLRKALLLGVIQRFLDHLVQVLRNASGVYEALQLTQHQRAERRVQLLELGQVNGLVGRNVRVYRVHGQNLVGEELVAGARGVVEAHTARERANERVGAVRVGVGEVLVGGEGLHTLQAVGRVADGLGTEPLVDDEGVAVSALVKVSHDGILLGEVHVHQLDEGAVAVGHVASGAVVLQSKLDGPGVAGGDQVGEKRVAQVATSHVLLLKSVHVGAERLVSLRELSLAVVENGPTDAAHGRPQLVGVVGLELRNQCLSVGQHDAERLLVVVVARSQHGLDRVEDGVADGGLAAEVRKNDLGAHALRSLPAVQAVGVMRHQKQEVLVTLVEFHLDWGGEAAVEREHAVLVNALKGEGLVLLTELHHEGALEVTLGRLAQQADLDRDVERELGVLARGGGSALAQAQTEGGAVAESLDDLHLGSAGLEIPPLELGEVYVVRVGHGGAEVVAGHGLHVVALEVEVHALAEALLAKQRLVHANDLGALVVDGGGVEVVHRNVALGANGVRHGPGVLGELVGDEVAHVSDAAEQVGGHVAGELGLAEDSQALLESQLEPVAAGDAVASPVVEVLVADHAHDGDELGVGGGVDVGQQQRRVEDVEALVLHGAEVESASADHVELVQVVLATVGLLVPLHGLQHALVGPLELSGVLGLGGNLDQDVASAHGAEGAADGLQVRRLGEGVNELRKVLGAVDAAVDLVAVGQEHGVELLVRAHAHPEAAEHVGAVQEEGDAAEPVRLALGGEEVAVLVQAGELQVGGRVNHDLGVDLELLAGGGGQKRLGDGQVAILVDAVAGQRAALELLAVDGDLPAVELVAVEHEVGGSGALLAVHQQLGLDNGRGLVEVEVEEHALNVVDGGLVVLAEYLHVLLRRLQGEALHGLDGSRRRSGGCGGHFAKVQVTVRCRAKCRVTAAVHETER</sequence>
<dbReference type="GO" id="GO:0016075">
    <property type="term" value="P:rRNA catabolic process"/>
    <property type="evidence" value="ECO:0007669"/>
    <property type="project" value="TreeGrafter"/>
</dbReference>
<dbReference type="RefSeq" id="XP_067718075.1">
    <property type="nucleotide sequence ID" value="XM_067861974.1"/>
</dbReference>
<dbReference type="Proteomes" id="UP001497744">
    <property type="component" value="Unassembled WGS sequence"/>
</dbReference>
<name>A0AAV4M1N9_BABCB</name>
<protein>
    <recommendedName>
        <fullName evidence="2">Exoribonuclease phosphorolytic domain-containing protein</fullName>
    </recommendedName>
</protein>
<dbReference type="PANTHER" id="PTHR11953">
    <property type="entry name" value="EXOSOME COMPLEX COMPONENT"/>
    <property type="match status" value="1"/>
</dbReference>
<gene>
    <name evidence="3" type="ORF">BcabD6B2_54420</name>
</gene>
<dbReference type="GO" id="GO:0034475">
    <property type="term" value="P:U4 snRNA 3'-end processing"/>
    <property type="evidence" value="ECO:0007669"/>
    <property type="project" value="TreeGrafter"/>
</dbReference>
<evidence type="ECO:0000256" key="1">
    <source>
        <dbReference type="ARBA" id="ARBA00006678"/>
    </source>
</evidence>
<reference evidence="3 4" key="1">
    <citation type="submission" date="2021-06" db="EMBL/GenBank/DDBJ databases">
        <title>Genome sequence of Babesia caballi.</title>
        <authorList>
            <person name="Yamagishi J."/>
            <person name="Kidaka T."/>
            <person name="Ochi A."/>
        </authorList>
    </citation>
    <scope>NUCLEOTIDE SEQUENCE [LARGE SCALE GENOMIC DNA]</scope>
    <source>
        <strain evidence="3">USDA-D6B2</strain>
    </source>
</reference>
<dbReference type="InterPro" id="IPR050080">
    <property type="entry name" value="RNase_PH"/>
</dbReference>
<dbReference type="GO" id="GO:0071028">
    <property type="term" value="P:nuclear mRNA surveillance"/>
    <property type="evidence" value="ECO:0007669"/>
    <property type="project" value="TreeGrafter"/>
</dbReference>
<evidence type="ECO:0000313" key="3">
    <source>
        <dbReference type="EMBL" id="GIX66006.1"/>
    </source>
</evidence>
<comment type="similarity">
    <text evidence="1">Belongs to the RNase PH family.</text>
</comment>
<dbReference type="Gene3D" id="3.30.230.70">
    <property type="entry name" value="GHMP Kinase, N-terminal domain"/>
    <property type="match status" value="1"/>
</dbReference>
<dbReference type="InterPro" id="IPR027408">
    <property type="entry name" value="PNPase/RNase_PH_dom_sf"/>
</dbReference>
<dbReference type="GO" id="GO:0071051">
    <property type="term" value="P:poly(A)-dependent snoRNA 3'-end processing"/>
    <property type="evidence" value="ECO:0007669"/>
    <property type="project" value="TreeGrafter"/>
</dbReference>
<accession>A0AAV4M1N9</accession>
<evidence type="ECO:0000259" key="2">
    <source>
        <dbReference type="Pfam" id="PF01138"/>
    </source>
</evidence>
<keyword evidence="4" id="KW-1185">Reference proteome</keyword>
<evidence type="ECO:0000313" key="4">
    <source>
        <dbReference type="Proteomes" id="UP001497744"/>
    </source>
</evidence>
<comment type="caution">
    <text evidence="3">The sequence shown here is derived from an EMBL/GenBank/DDBJ whole genome shotgun (WGS) entry which is preliminary data.</text>
</comment>
<dbReference type="GO" id="GO:0005730">
    <property type="term" value="C:nucleolus"/>
    <property type="evidence" value="ECO:0007669"/>
    <property type="project" value="TreeGrafter"/>
</dbReference>
<dbReference type="Pfam" id="PF01138">
    <property type="entry name" value="RNase_PH"/>
    <property type="match status" value="1"/>
</dbReference>
<dbReference type="SUPFAM" id="SSF54211">
    <property type="entry name" value="Ribosomal protein S5 domain 2-like"/>
    <property type="match status" value="1"/>
</dbReference>
<feature type="domain" description="Exoribonuclease phosphorolytic" evidence="2">
    <location>
        <begin position="39"/>
        <end position="157"/>
    </location>
</feature>
<dbReference type="GO" id="GO:0003723">
    <property type="term" value="F:RNA binding"/>
    <property type="evidence" value="ECO:0007669"/>
    <property type="project" value="TreeGrafter"/>
</dbReference>
<dbReference type="GO" id="GO:0000177">
    <property type="term" value="C:cytoplasmic exosome (RNase complex)"/>
    <property type="evidence" value="ECO:0007669"/>
    <property type="project" value="TreeGrafter"/>
</dbReference>
<dbReference type="AlphaFoldDB" id="A0AAV4M1N9"/>
<dbReference type="InterPro" id="IPR001247">
    <property type="entry name" value="ExoRNase_PH_dom1"/>
</dbReference>